<protein>
    <submittedName>
        <fullName evidence="1">Uncharacterized protein</fullName>
    </submittedName>
</protein>
<dbReference type="EMBL" id="UINC01048458">
    <property type="protein sequence ID" value="SVB59003.1"/>
    <property type="molecule type" value="Genomic_DNA"/>
</dbReference>
<sequence length="107" mass="11303">MPTGSLGTLTRLLNLVQPGSTAVGRIPPCASHHTHAVELAAIWHRGARAARYHVVDPQDHYCGLGGALDGLFDDPTGLKDLGLVHVGNSALVDIDPEVRLALRVCLP</sequence>
<reference evidence="1" key="1">
    <citation type="submission" date="2018-05" db="EMBL/GenBank/DDBJ databases">
        <authorList>
            <person name="Lanie J.A."/>
            <person name="Ng W.-L."/>
            <person name="Kazmierczak K.M."/>
            <person name="Andrzejewski T.M."/>
            <person name="Davidsen T.M."/>
            <person name="Wayne K.J."/>
            <person name="Tettelin H."/>
            <person name="Glass J.I."/>
            <person name="Rusch D."/>
            <person name="Podicherti R."/>
            <person name="Tsui H.-C.T."/>
            <person name="Winkler M.E."/>
        </authorList>
    </citation>
    <scope>NUCLEOTIDE SEQUENCE</scope>
</reference>
<proteinExistence type="predicted"/>
<feature type="non-terminal residue" evidence="1">
    <location>
        <position position="107"/>
    </location>
</feature>
<organism evidence="1">
    <name type="scientific">marine metagenome</name>
    <dbReference type="NCBI Taxonomy" id="408172"/>
    <lineage>
        <taxon>unclassified sequences</taxon>
        <taxon>metagenomes</taxon>
        <taxon>ecological metagenomes</taxon>
    </lineage>
</organism>
<accession>A0A382F9X0</accession>
<dbReference type="AlphaFoldDB" id="A0A382F9X0"/>
<evidence type="ECO:0000313" key="1">
    <source>
        <dbReference type="EMBL" id="SVB59003.1"/>
    </source>
</evidence>
<name>A0A382F9X0_9ZZZZ</name>
<gene>
    <name evidence="1" type="ORF">METZ01_LOCUS211857</name>
</gene>